<protein>
    <submittedName>
        <fullName evidence="2">DUF38 domain-containing protein</fullName>
    </submittedName>
</protein>
<organism evidence="1 2">
    <name type="scientific">Panagrolaimus sp. ES5</name>
    <dbReference type="NCBI Taxonomy" id="591445"/>
    <lineage>
        <taxon>Eukaryota</taxon>
        <taxon>Metazoa</taxon>
        <taxon>Ecdysozoa</taxon>
        <taxon>Nematoda</taxon>
        <taxon>Chromadorea</taxon>
        <taxon>Rhabditida</taxon>
        <taxon>Tylenchina</taxon>
        <taxon>Panagrolaimomorpha</taxon>
        <taxon>Panagrolaimoidea</taxon>
        <taxon>Panagrolaimidae</taxon>
        <taxon>Panagrolaimus</taxon>
    </lineage>
</organism>
<sequence length="316" mass="37063">MDNQLNVPTTSVAKQNGRIAWPEASSLKQYFSLPYSIMYYMAMNPSTPEVYNKLIQSCKYFFERNPILVVERIDEKKICAKKECNAIYGNEPCCVGYDITKITCKFWLTDRLLFGRARRKELNYTSLLRPKVFRCEIKKLEIWDNNVLYDDFKCLASFARIVELLRLKLIHCDGKIVMLEKILELIPNIEEFQYHFDDDYSVITNATVKNILQLENLGNLKSFCLYRIPQVFNIVDLSLFIKRHKDTEIFLHFAGNIIEEHKAQLDALIGTIIDSDVSDCLIHYDGQDGEKLKIMESRFYYRDDELDDDNNIFDSD</sequence>
<evidence type="ECO:0000313" key="2">
    <source>
        <dbReference type="WBParaSite" id="ES5_v2.g24785.t1"/>
    </source>
</evidence>
<name>A0AC34G5D1_9BILA</name>
<proteinExistence type="predicted"/>
<evidence type="ECO:0000313" key="1">
    <source>
        <dbReference type="Proteomes" id="UP000887579"/>
    </source>
</evidence>
<reference evidence="2" key="1">
    <citation type="submission" date="2022-11" db="UniProtKB">
        <authorList>
            <consortium name="WormBaseParasite"/>
        </authorList>
    </citation>
    <scope>IDENTIFICATION</scope>
</reference>
<dbReference type="Proteomes" id="UP000887579">
    <property type="component" value="Unplaced"/>
</dbReference>
<accession>A0AC34G5D1</accession>
<dbReference type="WBParaSite" id="ES5_v2.g24785.t1">
    <property type="protein sequence ID" value="ES5_v2.g24785.t1"/>
    <property type="gene ID" value="ES5_v2.g24785"/>
</dbReference>